<comment type="subcellular location">
    <subcellularLocation>
        <location evidence="1">Membrane</location>
        <topology evidence="1">Lipid-anchor</topology>
    </subcellularLocation>
</comment>
<dbReference type="EMBL" id="RXHU01000042">
    <property type="protein sequence ID" value="RTE08934.1"/>
    <property type="molecule type" value="Genomic_DNA"/>
</dbReference>
<reference evidence="10 11" key="1">
    <citation type="submission" date="2018-12" db="EMBL/GenBank/DDBJ databases">
        <title>Bacillus ochoae sp. nov., Paenibacillus whitsoniae sp. nov., Paenibacillus spiritus sp. nov. Isolated from the Mars Exploration Rover during spacecraft assembly.</title>
        <authorList>
            <person name="Seuylemezian A."/>
            <person name="Vaishampayan P."/>
        </authorList>
    </citation>
    <scope>NUCLEOTIDE SEQUENCE [LARGE SCALE GENOMIC DNA]</scope>
    <source>
        <strain evidence="10 11">MER 54</strain>
    </source>
</reference>
<evidence type="ECO:0000256" key="5">
    <source>
        <dbReference type="ARBA" id="ARBA00023136"/>
    </source>
</evidence>
<feature type="domain" description="Spore germination protein N-terminal" evidence="9">
    <location>
        <begin position="21"/>
        <end position="204"/>
    </location>
</feature>
<keyword evidence="3" id="KW-0309">Germination</keyword>
<keyword evidence="7" id="KW-0449">Lipoprotein</keyword>
<proteinExistence type="inferred from homology"/>
<organism evidence="10 11">
    <name type="scientific">Paenibacillus whitsoniae</name>
    <dbReference type="NCBI Taxonomy" id="2496558"/>
    <lineage>
        <taxon>Bacteria</taxon>
        <taxon>Bacillati</taxon>
        <taxon>Bacillota</taxon>
        <taxon>Bacilli</taxon>
        <taxon>Bacillales</taxon>
        <taxon>Paenibacillaceae</taxon>
        <taxon>Paenibacillus</taxon>
    </lineage>
</organism>
<keyword evidence="5" id="KW-0472">Membrane</keyword>
<evidence type="ECO:0000259" key="9">
    <source>
        <dbReference type="Pfam" id="PF25198"/>
    </source>
</evidence>
<name>A0A430JD45_9BACL</name>
<gene>
    <name evidence="10" type="ORF">EJQ19_15590</name>
</gene>
<dbReference type="Pfam" id="PF25198">
    <property type="entry name" value="Spore_GerAC_N"/>
    <property type="match status" value="1"/>
</dbReference>
<dbReference type="OrthoDB" id="2569624at2"/>
<dbReference type="InterPro" id="IPR008844">
    <property type="entry name" value="Spore_GerAC-like"/>
</dbReference>
<evidence type="ECO:0000313" key="10">
    <source>
        <dbReference type="EMBL" id="RTE08934.1"/>
    </source>
</evidence>
<dbReference type="InterPro" id="IPR057336">
    <property type="entry name" value="GerAC_N"/>
</dbReference>
<dbReference type="InterPro" id="IPR038501">
    <property type="entry name" value="Spore_GerAC_C_sf"/>
</dbReference>
<comment type="caution">
    <text evidence="10">The sequence shown here is derived from an EMBL/GenBank/DDBJ whole genome shotgun (WGS) entry which is preliminary data.</text>
</comment>
<evidence type="ECO:0000256" key="1">
    <source>
        <dbReference type="ARBA" id="ARBA00004635"/>
    </source>
</evidence>
<keyword evidence="6" id="KW-0564">Palmitate</keyword>
<dbReference type="Proteomes" id="UP000276128">
    <property type="component" value="Unassembled WGS sequence"/>
</dbReference>
<dbReference type="InterPro" id="IPR046953">
    <property type="entry name" value="Spore_GerAC-like_C"/>
</dbReference>
<keyword evidence="4" id="KW-0732">Signal</keyword>
<feature type="domain" description="Spore germination GerAC-like C-terminal" evidence="8">
    <location>
        <begin position="222"/>
        <end position="390"/>
    </location>
</feature>
<dbReference type="RefSeq" id="WP_126142150.1">
    <property type="nucleotide sequence ID" value="NZ_RXHU01000042.1"/>
</dbReference>
<evidence type="ECO:0000256" key="3">
    <source>
        <dbReference type="ARBA" id="ARBA00022544"/>
    </source>
</evidence>
<dbReference type="NCBIfam" id="TIGR02887">
    <property type="entry name" value="spore_ger_x_C"/>
    <property type="match status" value="1"/>
</dbReference>
<evidence type="ECO:0000256" key="4">
    <source>
        <dbReference type="ARBA" id="ARBA00022729"/>
    </source>
</evidence>
<evidence type="ECO:0000256" key="2">
    <source>
        <dbReference type="ARBA" id="ARBA00007886"/>
    </source>
</evidence>
<evidence type="ECO:0000259" key="8">
    <source>
        <dbReference type="Pfam" id="PF05504"/>
    </source>
</evidence>
<evidence type="ECO:0000256" key="6">
    <source>
        <dbReference type="ARBA" id="ARBA00023139"/>
    </source>
</evidence>
<dbReference type="AlphaFoldDB" id="A0A430JD45"/>
<protein>
    <submittedName>
        <fullName evidence="10">Ger(X)C family spore germination protein</fullName>
    </submittedName>
</protein>
<keyword evidence="11" id="KW-1185">Reference proteome</keyword>
<dbReference type="GO" id="GO:0009847">
    <property type="term" value="P:spore germination"/>
    <property type="evidence" value="ECO:0007669"/>
    <property type="project" value="InterPro"/>
</dbReference>
<dbReference type="GO" id="GO:0016020">
    <property type="term" value="C:membrane"/>
    <property type="evidence" value="ECO:0007669"/>
    <property type="project" value="UniProtKB-SubCell"/>
</dbReference>
<dbReference type="PANTHER" id="PTHR35789:SF1">
    <property type="entry name" value="SPORE GERMINATION PROTEIN B3"/>
    <property type="match status" value="1"/>
</dbReference>
<comment type="similarity">
    <text evidence="2">Belongs to the GerABKC lipoprotein family.</text>
</comment>
<dbReference type="Pfam" id="PF05504">
    <property type="entry name" value="Spore_GerAC"/>
    <property type="match status" value="1"/>
</dbReference>
<dbReference type="PANTHER" id="PTHR35789">
    <property type="entry name" value="SPORE GERMINATION PROTEIN B3"/>
    <property type="match status" value="1"/>
</dbReference>
<evidence type="ECO:0000313" key="11">
    <source>
        <dbReference type="Proteomes" id="UP000276128"/>
    </source>
</evidence>
<evidence type="ECO:0000256" key="7">
    <source>
        <dbReference type="ARBA" id="ARBA00023288"/>
    </source>
</evidence>
<sequence>MRKLLWIALIMFLLLLPGCWDRVEIDQRGFVTGVAVDQGAQRDDEQGQTAKTTKYFGTYQIIIPAGLKQTSGTSGTAGTTKGGTYFNLGASGNTMPAITAKIASETSRSPYFEHLQIIVISSELLRTPTSLADILDYFLRNNEIRRGVKILISEGPAKKVLSIDAKNEKYPINYVESTINNIKNNNNMVPATRIGDLHEQLIKDVSYTIQKVSSSGGGISLTGAAVFSPQNQFIGFLNNEETLGLNLLKGDVRGGDLETQVEGQLINFTFDNENSRFRAVIADNKVQKLIVSIKAEGSLNKSSHEFDLTDEKIVNLLEQEVEHRVEQVSLNTISVLQKKYKKDVVGLGEYLNQNHYRQWKTMEKDWNDGDHLFSTMDIEVHVQVAIRRIGDINRSE</sequence>
<accession>A0A430JD45</accession>
<dbReference type="Gene3D" id="3.30.300.210">
    <property type="entry name" value="Nutrient germinant receptor protein C, domain 3"/>
    <property type="match status" value="1"/>
</dbReference>